<keyword evidence="5" id="KW-0418">Kinase</keyword>
<dbReference type="Pfam" id="PF00069">
    <property type="entry name" value="Pkinase"/>
    <property type="match status" value="1"/>
</dbReference>
<evidence type="ECO:0000256" key="1">
    <source>
        <dbReference type="ARBA" id="ARBA00012513"/>
    </source>
</evidence>
<evidence type="ECO:0000256" key="4">
    <source>
        <dbReference type="ARBA" id="ARBA00022741"/>
    </source>
</evidence>
<feature type="compositionally biased region" description="Basic and acidic residues" evidence="8">
    <location>
        <begin position="309"/>
        <end position="335"/>
    </location>
</feature>
<evidence type="ECO:0000256" key="5">
    <source>
        <dbReference type="ARBA" id="ARBA00022777"/>
    </source>
</evidence>
<dbReference type="GO" id="GO:0004674">
    <property type="term" value="F:protein serine/threonine kinase activity"/>
    <property type="evidence" value="ECO:0007669"/>
    <property type="project" value="UniProtKB-KW"/>
</dbReference>
<name>A0A811JUR6_9BILA</name>
<evidence type="ECO:0000259" key="9">
    <source>
        <dbReference type="PROSITE" id="PS50011"/>
    </source>
</evidence>
<dbReference type="Proteomes" id="UP000614601">
    <property type="component" value="Unassembled WGS sequence"/>
</dbReference>
<keyword evidence="3" id="KW-0808">Transferase</keyword>
<dbReference type="Gene3D" id="3.30.900.20">
    <property type="match status" value="1"/>
</dbReference>
<dbReference type="PANTHER" id="PTHR11909">
    <property type="entry name" value="CASEIN KINASE-RELATED"/>
    <property type="match status" value="1"/>
</dbReference>
<dbReference type="OrthoDB" id="5979581at2759"/>
<dbReference type="EMBL" id="CAJFCW020000001">
    <property type="protein sequence ID" value="CAG9084172.1"/>
    <property type="molecule type" value="Genomic_DNA"/>
</dbReference>
<proteinExistence type="predicted"/>
<keyword evidence="11" id="KW-1185">Reference proteome</keyword>
<gene>
    <name evidence="10" type="ORF">BOKJ2_LOCUS1739</name>
</gene>
<evidence type="ECO:0000256" key="2">
    <source>
        <dbReference type="ARBA" id="ARBA00022527"/>
    </source>
</evidence>
<dbReference type="PROSITE" id="PS00107">
    <property type="entry name" value="PROTEIN_KINASE_ATP"/>
    <property type="match status" value="1"/>
</dbReference>
<dbReference type="InterPro" id="IPR053729">
    <property type="entry name" value="MAD2L1BP_domain_sf"/>
</dbReference>
<dbReference type="InterPro" id="IPR011009">
    <property type="entry name" value="Kinase-like_dom_sf"/>
</dbReference>
<dbReference type="GO" id="GO:0005524">
    <property type="term" value="F:ATP binding"/>
    <property type="evidence" value="ECO:0007669"/>
    <property type="project" value="UniProtKB-UniRule"/>
</dbReference>
<keyword evidence="4 7" id="KW-0547">Nucleotide-binding</keyword>
<evidence type="ECO:0000313" key="10">
    <source>
        <dbReference type="EMBL" id="CAD5207055.1"/>
    </source>
</evidence>
<evidence type="ECO:0000256" key="3">
    <source>
        <dbReference type="ARBA" id="ARBA00022679"/>
    </source>
</evidence>
<keyword evidence="6 7" id="KW-0067">ATP-binding</keyword>
<dbReference type="PROSITE" id="PS50011">
    <property type="entry name" value="PROTEIN_KINASE_DOM"/>
    <property type="match status" value="1"/>
</dbReference>
<dbReference type="Gene3D" id="1.10.510.10">
    <property type="entry name" value="Transferase(Phosphotransferase) domain 1"/>
    <property type="match status" value="1"/>
</dbReference>
<feature type="domain" description="Protein kinase" evidence="9">
    <location>
        <begin position="17"/>
        <end position="289"/>
    </location>
</feature>
<dbReference type="Proteomes" id="UP000783686">
    <property type="component" value="Unassembled WGS sequence"/>
</dbReference>
<dbReference type="EC" id="2.7.11.1" evidence="1"/>
<dbReference type="InterPro" id="IPR050235">
    <property type="entry name" value="CK1_Ser-Thr_kinase"/>
</dbReference>
<dbReference type="SUPFAM" id="SSF56112">
    <property type="entry name" value="Protein kinase-like (PK-like)"/>
    <property type="match status" value="1"/>
</dbReference>
<sequence>MGDLIQLDPGYKVEGNYTVVKKLGEGAFGAVYKVTDKSNALYALKVEGVAEQIQLLKMEVFVLAELRKAGGRHFCKIEDKGQIENFNYVVMTFVGESLADLRMRAPGKKFSLGTAMSVAIQSLEALEDLHGIGYLHRDVKPANYTIGRAEINELRKVYVLDFGMARKFVHDDGTIKKPRDVAGFRGTVKYAPVACHAQRELCRLDDCETWLYMVAEFTKGSLPWRNMKDMHEIGMLKRRCRGGVEIKMLFGGCPREYIDVLRTIDSGKFFDEPKYGQMYNLLRQGMKTLNAQEFPYDWERWLEEEKKRKEAEKNKKDGKDGGKDDKKDKKDDKKDERRKRRRIKIRKRRIRRTIRRRRRRTKRRTKRTTKTTTRIIAFSRGFIPQTYQLLCRDESASSKKFCETYTEIMSNLRQIFRSANRQALTNVLVVIGCNYFTPNEVFNIDVAPCGNHEHELKVDEDVTISCAQNCGELSQRERRRIYTSLILDQEDKAHKISRNSKIYIMINAKRKLTKLSDRLEFDQDFEPPSSEGIRKRHGQTTHIGTVSSCSEERGNEKENGSYCVSLCCERDYSDYDNNDVHEQIADCKDQDNLFDCVAALNVRPANLLINFGLSVGYINKNGNDNEIDAEAHDVYSNCTKNLLHQMPHHFRSKLLTILNVNAYDKNCWPKGEVCEMNRKFLYPFVCLARQKCSAYFTEAFYTLTYAHQMLHLETNSKLNCPDGESDPFDDLFEPNHSFLLDGILSNRFCQNIPNPPRLMLKQSYNNNVKITVGVDFHWP</sequence>
<feature type="region of interest" description="Disordered" evidence="8">
    <location>
        <begin position="309"/>
        <end position="370"/>
    </location>
</feature>
<feature type="binding site" evidence="7">
    <location>
        <position position="45"/>
    </location>
    <ligand>
        <name>ATP</name>
        <dbReference type="ChEBI" id="CHEBI:30616"/>
    </ligand>
</feature>
<dbReference type="InterPro" id="IPR017441">
    <property type="entry name" value="Protein_kinase_ATP_BS"/>
</dbReference>
<evidence type="ECO:0000313" key="11">
    <source>
        <dbReference type="Proteomes" id="UP000614601"/>
    </source>
</evidence>
<dbReference type="InterPro" id="IPR000719">
    <property type="entry name" value="Prot_kinase_dom"/>
</dbReference>
<dbReference type="InterPro" id="IPR047916">
    <property type="entry name" value="TTBK_Asator-like_STKc"/>
</dbReference>
<organism evidence="10 11">
    <name type="scientific">Bursaphelenchus okinawaensis</name>
    <dbReference type="NCBI Taxonomy" id="465554"/>
    <lineage>
        <taxon>Eukaryota</taxon>
        <taxon>Metazoa</taxon>
        <taxon>Ecdysozoa</taxon>
        <taxon>Nematoda</taxon>
        <taxon>Chromadorea</taxon>
        <taxon>Rhabditida</taxon>
        <taxon>Tylenchina</taxon>
        <taxon>Tylenchomorpha</taxon>
        <taxon>Aphelenchoidea</taxon>
        <taxon>Aphelenchoididae</taxon>
        <taxon>Bursaphelenchus</taxon>
    </lineage>
</organism>
<evidence type="ECO:0000256" key="8">
    <source>
        <dbReference type="SAM" id="MobiDB-lite"/>
    </source>
</evidence>
<dbReference type="SMART" id="SM00220">
    <property type="entry name" value="S_TKc"/>
    <property type="match status" value="1"/>
</dbReference>
<reference evidence="10" key="1">
    <citation type="submission" date="2020-09" db="EMBL/GenBank/DDBJ databases">
        <authorList>
            <person name="Kikuchi T."/>
        </authorList>
    </citation>
    <scope>NUCLEOTIDE SEQUENCE</scope>
    <source>
        <strain evidence="10">SH1</strain>
    </source>
</reference>
<dbReference type="EMBL" id="CAJFDH010000001">
    <property type="protein sequence ID" value="CAD5207055.1"/>
    <property type="molecule type" value="Genomic_DNA"/>
</dbReference>
<comment type="caution">
    <text evidence="10">The sequence shown here is derived from an EMBL/GenBank/DDBJ whole genome shotgun (WGS) entry which is preliminary data.</text>
</comment>
<dbReference type="InterPro" id="IPR008271">
    <property type="entry name" value="Ser/Thr_kinase_AS"/>
</dbReference>
<dbReference type="CDD" id="cd14017">
    <property type="entry name" value="STKc_TTBK"/>
    <property type="match status" value="1"/>
</dbReference>
<evidence type="ECO:0000256" key="6">
    <source>
        <dbReference type="ARBA" id="ARBA00022840"/>
    </source>
</evidence>
<protein>
    <recommendedName>
        <fullName evidence="1">non-specific serine/threonine protein kinase</fullName>
        <ecNumber evidence="1">2.7.11.1</ecNumber>
    </recommendedName>
</protein>
<evidence type="ECO:0000256" key="7">
    <source>
        <dbReference type="PROSITE-ProRule" id="PRU10141"/>
    </source>
</evidence>
<feature type="compositionally biased region" description="Basic residues" evidence="8">
    <location>
        <begin position="336"/>
        <end position="369"/>
    </location>
</feature>
<dbReference type="PROSITE" id="PS00108">
    <property type="entry name" value="PROTEIN_KINASE_ST"/>
    <property type="match status" value="1"/>
</dbReference>
<dbReference type="AlphaFoldDB" id="A0A811JUR6"/>
<keyword evidence="2" id="KW-0723">Serine/threonine-protein kinase</keyword>
<accession>A0A811JUR6</accession>